<evidence type="ECO:0000256" key="8">
    <source>
        <dbReference type="ARBA" id="ARBA00022801"/>
    </source>
</evidence>
<dbReference type="FunFam" id="3.20.20.140:FF:000032">
    <property type="entry name" value="Allantoinase Dal1"/>
    <property type="match status" value="1"/>
</dbReference>
<dbReference type="InterPro" id="IPR050138">
    <property type="entry name" value="DHOase/Allantoinase_Hydrolase"/>
</dbReference>
<dbReference type="SUPFAM" id="SSF51556">
    <property type="entry name" value="Metallo-dependent hydrolases"/>
    <property type="match status" value="1"/>
</dbReference>
<dbReference type="PROSITE" id="PS00482">
    <property type="entry name" value="DIHYDROOROTASE_1"/>
    <property type="match status" value="1"/>
</dbReference>
<comment type="similarity">
    <text evidence="4">Belongs to the metallo-dependent hydrolases superfamily. Allantoinase family.</text>
</comment>
<evidence type="ECO:0000256" key="1">
    <source>
        <dbReference type="ARBA" id="ARBA00001756"/>
    </source>
</evidence>
<dbReference type="OrthoDB" id="1924787at2759"/>
<proteinExistence type="inferred from homology"/>
<dbReference type="Gene3D" id="3.20.20.140">
    <property type="entry name" value="Metal-dependent hydrolases"/>
    <property type="match status" value="1"/>
</dbReference>
<dbReference type="GO" id="GO:0008270">
    <property type="term" value="F:zinc ion binding"/>
    <property type="evidence" value="ECO:0007669"/>
    <property type="project" value="InterPro"/>
</dbReference>
<dbReference type="InterPro" id="IPR032466">
    <property type="entry name" value="Metal_Hydrolase"/>
</dbReference>
<dbReference type="GO" id="GO:0005737">
    <property type="term" value="C:cytoplasm"/>
    <property type="evidence" value="ECO:0007669"/>
    <property type="project" value="TreeGrafter"/>
</dbReference>
<comment type="catalytic activity">
    <reaction evidence="1">
        <text>(S)-allantoin + H2O = allantoate + H(+)</text>
        <dbReference type="Rhea" id="RHEA:17029"/>
        <dbReference type="ChEBI" id="CHEBI:15377"/>
        <dbReference type="ChEBI" id="CHEBI:15378"/>
        <dbReference type="ChEBI" id="CHEBI:15678"/>
        <dbReference type="ChEBI" id="CHEBI:17536"/>
        <dbReference type="EC" id="3.5.2.5"/>
    </reaction>
</comment>
<dbReference type="GO" id="GO:0006145">
    <property type="term" value="P:purine nucleobase catabolic process"/>
    <property type="evidence" value="ECO:0007669"/>
    <property type="project" value="TreeGrafter"/>
</dbReference>
<keyword evidence="7" id="KW-0479">Metal-binding</keyword>
<keyword evidence="12" id="KW-1185">Reference proteome</keyword>
<dbReference type="Pfam" id="PF01979">
    <property type="entry name" value="Amidohydro_1"/>
    <property type="match status" value="1"/>
</dbReference>
<protein>
    <recommendedName>
        <fullName evidence="6">allantoinase</fullName>
        <ecNumber evidence="6">3.5.2.5</ecNumber>
    </recommendedName>
</protein>
<evidence type="ECO:0000256" key="5">
    <source>
        <dbReference type="ARBA" id="ARBA00011881"/>
    </source>
</evidence>
<accession>A0A232FIH1</accession>
<keyword evidence="9" id="KW-0862">Zinc</keyword>
<comment type="cofactor">
    <cofactor evidence="2">
        <name>Zn(2+)</name>
        <dbReference type="ChEBI" id="CHEBI:29105"/>
    </cofactor>
</comment>
<dbReference type="GO" id="GO:0004038">
    <property type="term" value="F:allantoinase activity"/>
    <property type="evidence" value="ECO:0007669"/>
    <property type="project" value="UniProtKB-EC"/>
</dbReference>
<reference evidence="11 12" key="1">
    <citation type="journal article" date="2017" name="Curr. Biol.">
        <title>The Evolution of Venom by Co-option of Single-Copy Genes.</title>
        <authorList>
            <person name="Martinson E.O."/>
            <person name="Mrinalini"/>
            <person name="Kelkar Y.D."/>
            <person name="Chang C.H."/>
            <person name="Werren J.H."/>
        </authorList>
    </citation>
    <scope>NUCLEOTIDE SEQUENCE [LARGE SCALE GENOMIC DNA]</scope>
    <source>
        <strain evidence="11 12">Alberta</strain>
        <tissue evidence="11">Whole body</tissue>
    </source>
</reference>
<dbReference type="EMBL" id="NNAY01000179">
    <property type="protein sequence ID" value="OXU30258.1"/>
    <property type="molecule type" value="Genomic_DNA"/>
</dbReference>
<evidence type="ECO:0000256" key="3">
    <source>
        <dbReference type="ARBA" id="ARBA00004968"/>
    </source>
</evidence>
<dbReference type="PANTHER" id="PTHR43668">
    <property type="entry name" value="ALLANTOINASE"/>
    <property type="match status" value="1"/>
</dbReference>
<evidence type="ECO:0000259" key="10">
    <source>
        <dbReference type="Pfam" id="PF01979"/>
    </source>
</evidence>
<evidence type="ECO:0000313" key="11">
    <source>
        <dbReference type="EMBL" id="OXU30258.1"/>
    </source>
</evidence>
<comment type="caution">
    <text evidence="11">The sequence shown here is derived from an EMBL/GenBank/DDBJ whole genome shotgun (WGS) entry which is preliminary data.</text>
</comment>
<dbReference type="GO" id="GO:0050897">
    <property type="term" value="F:cobalt ion binding"/>
    <property type="evidence" value="ECO:0007669"/>
    <property type="project" value="InterPro"/>
</dbReference>
<evidence type="ECO:0000256" key="2">
    <source>
        <dbReference type="ARBA" id="ARBA00001947"/>
    </source>
</evidence>
<dbReference type="InterPro" id="IPR002195">
    <property type="entry name" value="Dihydroorotase_CS"/>
</dbReference>
<dbReference type="PANTHER" id="PTHR43668:SF2">
    <property type="entry name" value="ALLANTOINASE"/>
    <property type="match status" value="1"/>
</dbReference>
<dbReference type="AlphaFoldDB" id="A0A232FIH1"/>
<comment type="pathway">
    <text evidence="3">Nitrogen metabolism; (S)-allantoin degradation; allantoate from (S)-allantoin: step 1/1.</text>
</comment>
<evidence type="ECO:0000256" key="9">
    <source>
        <dbReference type="ARBA" id="ARBA00022833"/>
    </source>
</evidence>
<dbReference type="STRING" id="543379.A0A232FIH1"/>
<evidence type="ECO:0000256" key="6">
    <source>
        <dbReference type="ARBA" id="ARBA00012863"/>
    </source>
</evidence>
<feature type="domain" description="Amidohydrolase-related" evidence="10">
    <location>
        <begin position="64"/>
        <end position="449"/>
    </location>
</feature>
<evidence type="ECO:0000256" key="7">
    <source>
        <dbReference type="ARBA" id="ARBA00022723"/>
    </source>
</evidence>
<dbReference type="InterPro" id="IPR006680">
    <property type="entry name" value="Amidohydro-rel"/>
</dbReference>
<dbReference type="InterPro" id="IPR017593">
    <property type="entry name" value="Allantoinase"/>
</dbReference>
<dbReference type="UniPathway" id="UPA00395">
    <property type="reaction ID" value="UER00653"/>
</dbReference>
<evidence type="ECO:0000313" key="12">
    <source>
        <dbReference type="Proteomes" id="UP000215335"/>
    </source>
</evidence>
<dbReference type="Proteomes" id="UP000215335">
    <property type="component" value="Unassembled WGS sequence"/>
</dbReference>
<dbReference type="SUPFAM" id="SSF51338">
    <property type="entry name" value="Composite domain of metallo-dependent hydrolases"/>
    <property type="match status" value="1"/>
</dbReference>
<sequence length="473" mass="52476">MNASGAKLFVSRQTVLPDGVKAAVLLVKNGKIEAIYPCANDNEINDKLEQHSNVEYEDFGNLLLMPGIVDSHVHVNEPGRSEWEGFWTATKAAAAGGVTTIVDMPLNSIPPTTTVENLKTKAQVARTKAFVDIGFWGGVIPGNQKDLKPLVEAGVVGFKCFLCPSCIEEFPHVNEEDVEKALMELRNLNTVLAFHAECELKDAIDKSKGLVLLITMIYEDPSVYHTYLQTRPEIMEVNAITMITKLCKAYNVRCHIVHLSAAEALGLVREAKKNKLRLTAETCYHYLYLTAEKIPRNATQFKCCPPIRDESNREKLWRALKDGTLDMVVSDHSPCTADLKQVGDFLSAWGGISSVQFGLSVFWTEARKRGFSYQDVVKLLSSAPAELCGLEKKKGALRVGMDADFVVWDPETRIQIEESGILHKNKLTPYLGEKLYGKVFATVVRGNFVYKDGVFSSEPLGQLLLRDDFSSAI</sequence>
<dbReference type="EC" id="3.5.2.5" evidence="6"/>
<evidence type="ECO:0000256" key="4">
    <source>
        <dbReference type="ARBA" id="ARBA00010368"/>
    </source>
</evidence>
<gene>
    <name evidence="11" type="ORF">TSAR_014303</name>
</gene>
<name>A0A232FIH1_9HYME</name>
<keyword evidence="8" id="KW-0378">Hydrolase</keyword>
<dbReference type="NCBIfam" id="TIGR03178">
    <property type="entry name" value="allantoinase"/>
    <property type="match status" value="1"/>
</dbReference>
<organism evidence="11 12">
    <name type="scientific">Trichomalopsis sarcophagae</name>
    <dbReference type="NCBI Taxonomy" id="543379"/>
    <lineage>
        <taxon>Eukaryota</taxon>
        <taxon>Metazoa</taxon>
        <taxon>Ecdysozoa</taxon>
        <taxon>Arthropoda</taxon>
        <taxon>Hexapoda</taxon>
        <taxon>Insecta</taxon>
        <taxon>Pterygota</taxon>
        <taxon>Neoptera</taxon>
        <taxon>Endopterygota</taxon>
        <taxon>Hymenoptera</taxon>
        <taxon>Apocrita</taxon>
        <taxon>Proctotrupomorpha</taxon>
        <taxon>Chalcidoidea</taxon>
        <taxon>Pteromalidae</taxon>
        <taxon>Pteromalinae</taxon>
        <taxon>Trichomalopsis</taxon>
    </lineage>
</organism>
<dbReference type="InterPro" id="IPR011059">
    <property type="entry name" value="Metal-dep_hydrolase_composite"/>
</dbReference>
<dbReference type="GO" id="GO:0000256">
    <property type="term" value="P:allantoin catabolic process"/>
    <property type="evidence" value="ECO:0007669"/>
    <property type="project" value="UniProtKB-UniPathway"/>
</dbReference>
<comment type="subunit">
    <text evidence="5">Homotetramer.</text>
</comment>